<gene>
    <name evidence="5" type="ORF">ILEXP_LOCUS18775</name>
</gene>
<evidence type="ECO:0000256" key="3">
    <source>
        <dbReference type="SAM" id="MobiDB-lite"/>
    </source>
</evidence>
<dbReference type="AlphaFoldDB" id="A0ABC8S191"/>
<dbReference type="GO" id="GO:0016020">
    <property type="term" value="C:membrane"/>
    <property type="evidence" value="ECO:0007669"/>
    <property type="project" value="UniProtKB-SubCell"/>
</dbReference>
<sequence>MDDIVLKSISIQRFTLNDIEIATQKYKTLIGEGGFGSVYRGTLSDGQEVAVKVRSATSTQGTREFNNELNLLSAIRHENLVPLLGYCCENDQQILVYPFMSNGSLQDRLYGEAAKRKTLDWATRLSIALGSARGKYMGYYSTQQFSAKSDVFSFGVVLLEIISGREPLNIHRPRNEWSLVEWAKPYIRNSRIDEIIDPSIKGGYHAEAMWRVVEVALSCIEPFSAYRPCMSDIVRELEDALIIENNASEYMKSLDSFGGSNRFSVDRSMVIPPTPAQTETSSILSQPTPPQPR</sequence>
<dbReference type="InterPro" id="IPR017441">
    <property type="entry name" value="Protein_kinase_ATP_BS"/>
</dbReference>
<feature type="compositionally biased region" description="Polar residues" evidence="3">
    <location>
        <begin position="276"/>
        <end position="286"/>
    </location>
</feature>
<feature type="binding site" evidence="2">
    <location>
        <position position="52"/>
    </location>
    <ligand>
        <name>ATP</name>
        <dbReference type="ChEBI" id="CHEBI:30616"/>
    </ligand>
</feature>
<dbReference type="Proteomes" id="UP001642360">
    <property type="component" value="Unassembled WGS sequence"/>
</dbReference>
<evidence type="ECO:0000313" key="5">
    <source>
        <dbReference type="EMBL" id="CAK9150617.1"/>
    </source>
</evidence>
<dbReference type="GO" id="GO:0005524">
    <property type="term" value="F:ATP binding"/>
    <property type="evidence" value="ECO:0007669"/>
    <property type="project" value="UniProtKB-UniRule"/>
</dbReference>
<dbReference type="PANTHER" id="PTHR48006">
    <property type="entry name" value="LEUCINE-RICH REPEAT-CONTAINING PROTEIN DDB_G0281931-RELATED"/>
    <property type="match status" value="1"/>
</dbReference>
<evidence type="ECO:0000313" key="6">
    <source>
        <dbReference type="Proteomes" id="UP001642360"/>
    </source>
</evidence>
<accession>A0ABC8S191</accession>
<dbReference type="PANTHER" id="PTHR48006:SF96">
    <property type="entry name" value="PROTEIN KINASE DOMAIN-CONTAINING PROTEIN"/>
    <property type="match status" value="1"/>
</dbReference>
<dbReference type="PROSITE" id="PS50011">
    <property type="entry name" value="PROTEIN_KINASE_DOM"/>
    <property type="match status" value="1"/>
</dbReference>
<dbReference type="FunFam" id="3.30.200.20:FF:000495">
    <property type="entry name" value="Nodulation receptor kinase"/>
    <property type="match status" value="1"/>
</dbReference>
<dbReference type="EMBL" id="CAUOFW020002058">
    <property type="protein sequence ID" value="CAK9150617.1"/>
    <property type="molecule type" value="Genomic_DNA"/>
</dbReference>
<protein>
    <recommendedName>
        <fullName evidence="4">Protein kinase domain-containing protein</fullName>
    </recommendedName>
</protein>
<evidence type="ECO:0000259" key="4">
    <source>
        <dbReference type="PROSITE" id="PS50011"/>
    </source>
</evidence>
<proteinExistence type="predicted"/>
<dbReference type="SUPFAM" id="SSF56112">
    <property type="entry name" value="Protein kinase-like (PK-like)"/>
    <property type="match status" value="1"/>
</dbReference>
<name>A0ABC8S191_9AQUA</name>
<evidence type="ECO:0000256" key="1">
    <source>
        <dbReference type="ARBA" id="ARBA00004479"/>
    </source>
</evidence>
<keyword evidence="2" id="KW-0067">ATP-binding</keyword>
<evidence type="ECO:0000256" key="2">
    <source>
        <dbReference type="PROSITE-ProRule" id="PRU10141"/>
    </source>
</evidence>
<feature type="domain" description="Protein kinase" evidence="4">
    <location>
        <begin position="24"/>
        <end position="293"/>
    </location>
</feature>
<reference evidence="5 6" key="1">
    <citation type="submission" date="2024-02" db="EMBL/GenBank/DDBJ databases">
        <authorList>
            <person name="Vignale AGUSTIN F."/>
            <person name="Sosa J E."/>
            <person name="Modenutti C."/>
        </authorList>
    </citation>
    <scope>NUCLEOTIDE SEQUENCE [LARGE SCALE GENOMIC DNA]</scope>
</reference>
<comment type="caution">
    <text evidence="5">The sequence shown here is derived from an EMBL/GenBank/DDBJ whole genome shotgun (WGS) entry which is preliminary data.</text>
</comment>
<comment type="subcellular location">
    <subcellularLocation>
        <location evidence="1">Membrane</location>
        <topology evidence="1">Single-pass type I membrane protein</topology>
    </subcellularLocation>
</comment>
<dbReference type="InterPro" id="IPR051824">
    <property type="entry name" value="LRR_Rcpt-Like_S/T_Kinase"/>
</dbReference>
<dbReference type="Gene3D" id="1.10.510.10">
    <property type="entry name" value="Transferase(Phosphotransferase) domain 1"/>
    <property type="match status" value="2"/>
</dbReference>
<dbReference type="InterPro" id="IPR000719">
    <property type="entry name" value="Prot_kinase_dom"/>
</dbReference>
<dbReference type="InterPro" id="IPR011009">
    <property type="entry name" value="Kinase-like_dom_sf"/>
</dbReference>
<keyword evidence="2" id="KW-0547">Nucleotide-binding</keyword>
<organism evidence="5 6">
    <name type="scientific">Ilex paraguariensis</name>
    <name type="common">yerba mate</name>
    <dbReference type="NCBI Taxonomy" id="185542"/>
    <lineage>
        <taxon>Eukaryota</taxon>
        <taxon>Viridiplantae</taxon>
        <taxon>Streptophyta</taxon>
        <taxon>Embryophyta</taxon>
        <taxon>Tracheophyta</taxon>
        <taxon>Spermatophyta</taxon>
        <taxon>Magnoliopsida</taxon>
        <taxon>eudicotyledons</taxon>
        <taxon>Gunneridae</taxon>
        <taxon>Pentapetalae</taxon>
        <taxon>asterids</taxon>
        <taxon>campanulids</taxon>
        <taxon>Aquifoliales</taxon>
        <taxon>Aquifoliaceae</taxon>
        <taxon>Ilex</taxon>
    </lineage>
</organism>
<dbReference type="Pfam" id="PF07714">
    <property type="entry name" value="PK_Tyr_Ser-Thr"/>
    <property type="match status" value="2"/>
</dbReference>
<dbReference type="InterPro" id="IPR001245">
    <property type="entry name" value="Ser-Thr/Tyr_kinase_cat_dom"/>
</dbReference>
<feature type="region of interest" description="Disordered" evidence="3">
    <location>
        <begin position="271"/>
        <end position="293"/>
    </location>
</feature>
<dbReference type="PROSITE" id="PS00107">
    <property type="entry name" value="PROTEIN_KINASE_ATP"/>
    <property type="match status" value="1"/>
</dbReference>
<keyword evidence="6" id="KW-1185">Reference proteome</keyword>